<keyword evidence="3" id="KW-1185">Reference proteome</keyword>
<organism evidence="2 3">
    <name type="scientific">Nocardiopsis rhodophaea</name>
    <dbReference type="NCBI Taxonomy" id="280238"/>
    <lineage>
        <taxon>Bacteria</taxon>
        <taxon>Bacillati</taxon>
        <taxon>Actinomycetota</taxon>
        <taxon>Actinomycetes</taxon>
        <taxon>Streptosporangiales</taxon>
        <taxon>Nocardiopsidaceae</taxon>
        <taxon>Nocardiopsis</taxon>
    </lineage>
</organism>
<evidence type="ECO:0000313" key="2">
    <source>
        <dbReference type="EMBL" id="GAA1994799.1"/>
    </source>
</evidence>
<evidence type="ECO:0000313" key="3">
    <source>
        <dbReference type="Proteomes" id="UP001501585"/>
    </source>
</evidence>
<sequence>MITGSRAADSAFPPRPTAPARGPGAPAPSAFGAAFHHRTPESKNTDKAAQQTPVPPTSARALDGHGAFPGTTDAAEVLSVP</sequence>
<dbReference type="EMBL" id="BAAAPC010000007">
    <property type="protein sequence ID" value="GAA1994799.1"/>
    <property type="molecule type" value="Genomic_DNA"/>
</dbReference>
<feature type="compositionally biased region" description="Low complexity" evidence="1">
    <location>
        <begin position="18"/>
        <end position="34"/>
    </location>
</feature>
<name>A0ABN2SZ05_9ACTN</name>
<comment type="caution">
    <text evidence="2">The sequence shown here is derived from an EMBL/GenBank/DDBJ whole genome shotgun (WGS) entry which is preliminary data.</text>
</comment>
<feature type="region of interest" description="Disordered" evidence="1">
    <location>
        <begin position="1"/>
        <end position="81"/>
    </location>
</feature>
<protein>
    <submittedName>
        <fullName evidence="2">Uncharacterized protein</fullName>
    </submittedName>
</protein>
<dbReference type="Proteomes" id="UP001501585">
    <property type="component" value="Unassembled WGS sequence"/>
</dbReference>
<proteinExistence type="predicted"/>
<evidence type="ECO:0000256" key="1">
    <source>
        <dbReference type="SAM" id="MobiDB-lite"/>
    </source>
</evidence>
<accession>A0ABN2SZ05</accession>
<reference evidence="2 3" key="1">
    <citation type="journal article" date="2019" name="Int. J. Syst. Evol. Microbiol.">
        <title>The Global Catalogue of Microorganisms (GCM) 10K type strain sequencing project: providing services to taxonomists for standard genome sequencing and annotation.</title>
        <authorList>
            <consortium name="The Broad Institute Genomics Platform"/>
            <consortium name="The Broad Institute Genome Sequencing Center for Infectious Disease"/>
            <person name="Wu L."/>
            <person name="Ma J."/>
        </authorList>
    </citation>
    <scope>NUCLEOTIDE SEQUENCE [LARGE SCALE GENOMIC DNA]</scope>
    <source>
        <strain evidence="2 3">JCM 15313</strain>
    </source>
</reference>
<gene>
    <name evidence="2" type="ORF">GCM10009799_21230</name>
</gene>